<dbReference type="PROSITE" id="PS50041">
    <property type="entry name" value="C_TYPE_LECTIN_2"/>
    <property type="match status" value="1"/>
</dbReference>
<organism evidence="4 5">
    <name type="scientific">Cherax quadricarinatus</name>
    <name type="common">Australian red claw crayfish</name>
    <dbReference type="NCBI Taxonomy" id="27406"/>
    <lineage>
        <taxon>Eukaryota</taxon>
        <taxon>Metazoa</taxon>
        <taxon>Ecdysozoa</taxon>
        <taxon>Arthropoda</taxon>
        <taxon>Crustacea</taxon>
        <taxon>Multicrustacea</taxon>
        <taxon>Malacostraca</taxon>
        <taxon>Eumalacostraca</taxon>
        <taxon>Eucarida</taxon>
        <taxon>Decapoda</taxon>
        <taxon>Pleocyemata</taxon>
        <taxon>Astacidea</taxon>
        <taxon>Parastacoidea</taxon>
        <taxon>Parastacidae</taxon>
        <taxon>Cherax</taxon>
    </lineage>
</organism>
<sequence length="245" mass="27745">MKNTLIYSDPADPWGWVCGCGRVCGGEVRPVEECGRRRLFLKRCGGEERLEMTSVRAERLTERWRGAWAWKVLWVAMVVLSLASVVLAKKNVSSNTSPLQNQLRSKCPMAFHEIGNKCYFYGYFPLNWFRAAEFCHSFGNGVSLATIETSQENLSIRKWLAVNGNHNTGVWVGGSDNGHSGKWAWFPTGQLVDFSNWGPSQPSGGDQHCMYLVGGLLGYQWADFHCDFDMHFLCEYSVNSVKPWR</sequence>
<name>A0AAW0WSX9_CHEQU</name>
<proteinExistence type="predicted"/>
<dbReference type="InterPro" id="IPR016187">
    <property type="entry name" value="CTDL_fold"/>
</dbReference>
<evidence type="ECO:0000259" key="3">
    <source>
        <dbReference type="PROSITE" id="PS50041"/>
    </source>
</evidence>
<dbReference type="EMBL" id="JARKIK010000048">
    <property type="protein sequence ID" value="KAK8735343.1"/>
    <property type="molecule type" value="Genomic_DNA"/>
</dbReference>
<keyword evidence="2" id="KW-0472">Membrane</keyword>
<evidence type="ECO:0000313" key="5">
    <source>
        <dbReference type="Proteomes" id="UP001445076"/>
    </source>
</evidence>
<accession>A0AAW0WSX9</accession>
<dbReference type="Gene3D" id="3.10.100.10">
    <property type="entry name" value="Mannose-Binding Protein A, subunit A"/>
    <property type="match status" value="1"/>
</dbReference>
<comment type="caution">
    <text evidence="4">The sequence shown here is derived from an EMBL/GenBank/DDBJ whole genome shotgun (WGS) entry which is preliminary data.</text>
</comment>
<keyword evidence="5" id="KW-1185">Reference proteome</keyword>
<protein>
    <recommendedName>
        <fullName evidence="3">C-type lectin domain-containing protein</fullName>
    </recommendedName>
</protein>
<feature type="domain" description="C-type lectin" evidence="3">
    <location>
        <begin position="114"/>
        <end position="235"/>
    </location>
</feature>
<keyword evidence="2" id="KW-1133">Transmembrane helix</keyword>
<reference evidence="4 5" key="1">
    <citation type="journal article" date="2024" name="BMC Genomics">
        <title>Genome assembly of redclaw crayfish (Cherax quadricarinatus) provides insights into its immune adaptation and hypoxia tolerance.</title>
        <authorList>
            <person name="Liu Z."/>
            <person name="Zheng J."/>
            <person name="Li H."/>
            <person name="Fang K."/>
            <person name="Wang S."/>
            <person name="He J."/>
            <person name="Zhou D."/>
            <person name="Weng S."/>
            <person name="Chi M."/>
            <person name="Gu Z."/>
            <person name="He J."/>
            <person name="Li F."/>
            <person name="Wang M."/>
        </authorList>
    </citation>
    <scope>NUCLEOTIDE SEQUENCE [LARGE SCALE GENOMIC DNA]</scope>
    <source>
        <strain evidence="4">ZL_2023a</strain>
    </source>
</reference>
<dbReference type="InterPro" id="IPR050111">
    <property type="entry name" value="C-type_lectin/snaclec_domain"/>
</dbReference>
<keyword evidence="2" id="KW-0812">Transmembrane</keyword>
<dbReference type="Pfam" id="PF00059">
    <property type="entry name" value="Lectin_C"/>
    <property type="match status" value="1"/>
</dbReference>
<dbReference type="SMART" id="SM00034">
    <property type="entry name" value="CLECT"/>
    <property type="match status" value="1"/>
</dbReference>
<dbReference type="PROSITE" id="PS00615">
    <property type="entry name" value="C_TYPE_LECTIN_1"/>
    <property type="match status" value="1"/>
</dbReference>
<keyword evidence="1" id="KW-1015">Disulfide bond</keyword>
<evidence type="ECO:0000256" key="1">
    <source>
        <dbReference type="ARBA" id="ARBA00023157"/>
    </source>
</evidence>
<dbReference type="EMBL" id="JARKIK010000048">
    <property type="protein sequence ID" value="KAK8735342.1"/>
    <property type="molecule type" value="Genomic_DNA"/>
</dbReference>
<dbReference type="InterPro" id="IPR001304">
    <property type="entry name" value="C-type_lectin-like"/>
</dbReference>
<dbReference type="Proteomes" id="UP001445076">
    <property type="component" value="Unassembled WGS sequence"/>
</dbReference>
<dbReference type="AlphaFoldDB" id="A0AAW0WSX9"/>
<dbReference type="InterPro" id="IPR016186">
    <property type="entry name" value="C-type_lectin-like/link_sf"/>
</dbReference>
<reference evidence="4" key="2">
    <citation type="submission" date="2024-01" db="EMBL/GenBank/DDBJ databases">
        <authorList>
            <person name="He J."/>
            <person name="Wang M."/>
            <person name="Zheng J."/>
            <person name="Liu Z."/>
        </authorList>
    </citation>
    <scope>NUCLEOTIDE SEQUENCE</scope>
    <source>
        <strain evidence="4">ZL_2023a</strain>
        <tissue evidence="4">Muscle</tissue>
    </source>
</reference>
<gene>
    <name evidence="4" type="ORF">OTU49_005630</name>
</gene>
<feature type="transmembrane region" description="Helical" evidence="2">
    <location>
        <begin position="68"/>
        <end position="88"/>
    </location>
</feature>
<dbReference type="CDD" id="cd00037">
    <property type="entry name" value="CLECT"/>
    <property type="match status" value="1"/>
</dbReference>
<dbReference type="PANTHER" id="PTHR22803">
    <property type="entry name" value="MANNOSE, PHOSPHOLIPASE, LECTIN RECEPTOR RELATED"/>
    <property type="match status" value="1"/>
</dbReference>
<dbReference type="EMBL" id="JARKIK010000048">
    <property type="protein sequence ID" value="KAK8735344.1"/>
    <property type="molecule type" value="Genomic_DNA"/>
</dbReference>
<evidence type="ECO:0000313" key="4">
    <source>
        <dbReference type="EMBL" id="KAK8735343.1"/>
    </source>
</evidence>
<dbReference type="InterPro" id="IPR018378">
    <property type="entry name" value="C-type_lectin_CS"/>
</dbReference>
<dbReference type="SUPFAM" id="SSF56436">
    <property type="entry name" value="C-type lectin-like"/>
    <property type="match status" value="1"/>
</dbReference>
<evidence type="ECO:0000256" key="2">
    <source>
        <dbReference type="SAM" id="Phobius"/>
    </source>
</evidence>